<dbReference type="AlphaFoldDB" id="A0AAJ2TKW5"/>
<dbReference type="Proteomes" id="UP001288387">
    <property type="component" value="Unassembled WGS sequence"/>
</dbReference>
<reference evidence="1" key="1">
    <citation type="submission" date="2023-12" db="EMBL/GenBank/DDBJ databases">
        <title>'Antibacterial potential of Stenotrophomonas maltophilia cystic fibrosis isolates' (manuscript under preparation).</title>
        <authorList>
            <person name="Crisan C.V."/>
            <person name="Pettis M."/>
            <person name="Goldberg J.B."/>
        </authorList>
    </citation>
    <scope>NUCLEOTIDE SEQUENCE</scope>
    <source>
        <strain evidence="1">CCV129</strain>
    </source>
</reference>
<dbReference type="RefSeq" id="WP_114618843.1">
    <property type="nucleotide sequence ID" value="NZ_JAKJRQ010000003.1"/>
</dbReference>
<dbReference type="Pfam" id="PF09956">
    <property type="entry name" value="Phage_cement_2"/>
    <property type="match status" value="1"/>
</dbReference>
<evidence type="ECO:0000313" key="2">
    <source>
        <dbReference type="Proteomes" id="UP001288387"/>
    </source>
</evidence>
<gene>
    <name evidence="1" type="ORF">U4I38_06630</name>
</gene>
<accession>A0AAJ2TKW5</accession>
<dbReference type="InterPro" id="IPR011231">
    <property type="entry name" value="Phage_VT1-Sakai_H0018"/>
</dbReference>
<proteinExistence type="predicted"/>
<sequence length="119" mass="11443">MAKNYKFPGAVIDIVAASALVSGQASIVGQLLAVALVDIPAGTKGSAQIEGVFELPKLPSATISAGAGLTWDSQGGQLIVTGADAGDLEHCAVAIAAAGAGSATVLAKLTPGSGSLKSA</sequence>
<dbReference type="EMBL" id="JAXRVB010000005">
    <property type="protein sequence ID" value="MDZ5764150.1"/>
    <property type="molecule type" value="Genomic_DNA"/>
</dbReference>
<dbReference type="PIRSF" id="PIRSF030771">
    <property type="entry name" value="UCP030771"/>
    <property type="match status" value="1"/>
</dbReference>
<evidence type="ECO:0000313" key="1">
    <source>
        <dbReference type="EMBL" id="MDZ5764150.1"/>
    </source>
</evidence>
<comment type="caution">
    <text evidence="1">The sequence shown here is derived from an EMBL/GenBank/DDBJ whole genome shotgun (WGS) entry which is preliminary data.</text>
</comment>
<protein>
    <submittedName>
        <fullName evidence="1">Capsid cement protein</fullName>
    </submittedName>
</protein>
<organism evidence="1 2">
    <name type="scientific">Stenotrophomonas maltophilia</name>
    <name type="common">Pseudomonas maltophilia</name>
    <name type="synonym">Xanthomonas maltophilia</name>
    <dbReference type="NCBI Taxonomy" id="40324"/>
    <lineage>
        <taxon>Bacteria</taxon>
        <taxon>Pseudomonadati</taxon>
        <taxon>Pseudomonadota</taxon>
        <taxon>Gammaproteobacteria</taxon>
        <taxon>Lysobacterales</taxon>
        <taxon>Lysobacteraceae</taxon>
        <taxon>Stenotrophomonas</taxon>
        <taxon>Stenotrophomonas maltophilia group</taxon>
    </lineage>
</organism>
<name>A0AAJ2TKW5_STEMA</name>